<dbReference type="Proteomes" id="UP000823854">
    <property type="component" value="Unassembled WGS sequence"/>
</dbReference>
<evidence type="ECO:0000313" key="3">
    <source>
        <dbReference type="Proteomes" id="UP000823854"/>
    </source>
</evidence>
<dbReference type="Gene3D" id="1.10.287.1060">
    <property type="entry name" value="ESAT-6-like"/>
    <property type="match status" value="1"/>
</dbReference>
<gene>
    <name evidence="2" type="ORF">H9932_14715</name>
</gene>
<feature type="compositionally biased region" description="Gly residues" evidence="1">
    <location>
        <begin position="92"/>
        <end position="101"/>
    </location>
</feature>
<accession>A0A9D2Q3N3</accession>
<dbReference type="SUPFAM" id="SSF53474">
    <property type="entry name" value="alpha/beta-Hydrolases"/>
    <property type="match status" value="1"/>
</dbReference>
<dbReference type="EMBL" id="DWWC01000314">
    <property type="protein sequence ID" value="HJC70911.1"/>
    <property type="molecule type" value="Genomic_DNA"/>
</dbReference>
<name>A0A9D2Q3N3_9MICO</name>
<evidence type="ECO:0000256" key="1">
    <source>
        <dbReference type="SAM" id="MobiDB-lite"/>
    </source>
</evidence>
<feature type="region of interest" description="Disordered" evidence="1">
    <location>
        <begin position="81"/>
        <end position="119"/>
    </location>
</feature>
<feature type="compositionally biased region" description="Basic and acidic residues" evidence="1">
    <location>
        <begin position="467"/>
        <end position="476"/>
    </location>
</feature>
<comment type="caution">
    <text evidence="2">The sequence shown here is derived from an EMBL/GenBank/DDBJ whole genome shotgun (WGS) entry which is preliminary data.</text>
</comment>
<protein>
    <submittedName>
        <fullName evidence="2">WXG100 family type VII secretion target</fullName>
    </submittedName>
</protein>
<organism evidence="2 3">
    <name type="scientific">Candidatus Brachybacterium intestinipullorum</name>
    <dbReference type="NCBI Taxonomy" id="2838512"/>
    <lineage>
        <taxon>Bacteria</taxon>
        <taxon>Bacillati</taxon>
        <taxon>Actinomycetota</taxon>
        <taxon>Actinomycetes</taxon>
        <taxon>Micrococcales</taxon>
        <taxon>Dermabacteraceae</taxon>
        <taxon>Brachybacterium</taxon>
    </lineage>
</organism>
<proteinExistence type="predicted"/>
<evidence type="ECO:0000313" key="2">
    <source>
        <dbReference type="EMBL" id="HJC70911.1"/>
    </source>
</evidence>
<reference evidence="2" key="1">
    <citation type="journal article" date="2021" name="PeerJ">
        <title>Extensive microbial diversity within the chicken gut microbiome revealed by metagenomics and culture.</title>
        <authorList>
            <person name="Gilroy R."/>
            <person name="Ravi A."/>
            <person name="Getino M."/>
            <person name="Pursley I."/>
            <person name="Horton D.L."/>
            <person name="Alikhan N.F."/>
            <person name="Baker D."/>
            <person name="Gharbi K."/>
            <person name="Hall N."/>
            <person name="Watson M."/>
            <person name="Adriaenssens E.M."/>
            <person name="Foster-Nyarko E."/>
            <person name="Jarju S."/>
            <person name="Secka A."/>
            <person name="Antonio M."/>
            <person name="Oren A."/>
            <person name="Chaudhuri R.R."/>
            <person name="La Ragione R."/>
            <person name="Hildebrand F."/>
            <person name="Pallen M.J."/>
        </authorList>
    </citation>
    <scope>NUCLEOTIDE SEQUENCE</scope>
    <source>
        <strain evidence="2">CHK130-7132</strain>
    </source>
</reference>
<dbReference type="InterPro" id="IPR029058">
    <property type="entry name" value="AB_hydrolase_fold"/>
</dbReference>
<dbReference type="AlphaFoldDB" id="A0A9D2Q3N3"/>
<feature type="region of interest" description="Disordered" evidence="1">
    <location>
        <begin position="467"/>
        <end position="487"/>
    </location>
</feature>
<dbReference type="Gene3D" id="3.40.50.1820">
    <property type="entry name" value="alpha/beta hydrolase"/>
    <property type="match status" value="1"/>
</dbReference>
<sequence length="524" mass="53853">MNTFWGMDTAQLREHAERLRTASGEVEGLTARLGAAVHSATWTGADADEFRTRWTTLATGRLMALRTDLLALGTTGLAEAEQQDAASDGDGGDASGPGGVSDAGDGPVPGRGYLHEDNPWMPDWLEKPVEQAFSGLAEGISEGIGWGFDTGIDLLERGLGEFGVDIDGIAQFQRDADHFGGILEDWATGERVPTIAEVGAAGLLAVGSAGVGLYEAATGRDTALLDDRPGGIVESVTTDDTPARSPQTLQDLVVGNDALRMDNPGGPLGNGQIGIQQVRSTQGSEPSYIVQVPPTEGAGITDVPGAYGEQGGSRDWGSNLRLVAGQHPAAMDDVRAAMEAAGVPPGADVMIVGHSQGGIIANHLAADPSFNSASGAAGSYNVTHTFSAGSPVQTVVPAQASTESVTVNHEASLGPSGFGGDLIPATDLQGRQVDGGTLSAPNRHEVTLDPYPVTGWNPVPVLEANHDSVGPERDPDGGYAGSVGRATDTEPTLSALQDDLTGRYLGEGTYIAESHVVTVGRGDP</sequence>
<reference evidence="2" key="2">
    <citation type="submission" date="2021-04" db="EMBL/GenBank/DDBJ databases">
        <authorList>
            <person name="Gilroy R."/>
        </authorList>
    </citation>
    <scope>NUCLEOTIDE SEQUENCE</scope>
    <source>
        <strain evidence="2">CHK130-7132</strain>
    </source>
</reference>